<dbReference type="EMBL" id="LWGZ01000378">
    <property type="protein sequence ID" value="OAX62707.1"/>
    <property type="molecule type" value="Genomic_DNA"/>
</dbReference>
<accession>A0A657IV73</accession>
<evidence type="ECO:0000256" key="2">
    <source>
        <dbReference type="SAM" id="Phobius"/>
    </source>
</evidence>
<proteinExistence type="inferred from homology"/>
<keyword evidence="2" id="KW-0472">Membrane</keyword>
<feature type="domain" description="EamA" evidence="3">
    <location>
        <begin position="9"/>
        <end position="80"/>
    </location>
</feature>
<evidence type="ECO:0000259" key="3">
    <source>
        <dbReference type="Pfam" id="PF00892"/>
    </source>
</evidence>
<gene>
    <name evidence="4" type="ORF">A5N15_04460</name>
</gene>
<reference evidence="4 5" key="1">
    <citation type="submission" date="2016-04" db="EMBL/GenBank/DDBJ databases">
        <title>Identification of putative biosynthetic pathways for the production of bioactive secondary metabolites by the marine actinomycete Kocuria kristinae RUTW2-3.</title>
        <authorList>
            <person name="Waterworth S.C."/>
            <person name="Walmsley T.A."/>
            <person name="Matongo T."/>
            <person name="Davies-Coleman M.T."/>
            <person name="Dorrington R.A."/>
        </authorList>
    </citation>
    <scope>NUCLEOTIDE SEQUENCE [LARGE SCALE GENOMIC DNA]</scope>
    <source>
        <strain evidence="4 5">RUTW4-5</strain>
    </source>
</reference>
<dbReference type="GO" id="GO:0016020">
    <property type="term" value="C:membrane"/>
    <property type="evidence" value="ECO:0007669"/>
    <property type="project" value="InterPro"/>
</dbReference>
<dbReference type="Proteomes" id="UP000092021">
    <property type="component" value="Unassembled WGS sequence"/>
</dbReference>
<dbReference type="AlphaFoldDB" id="A0A657IV73"/>
<organism evidence="4 5">
    <name type="scientific">Rothia kristinae</name>
    <dbReference type="NCBI Taxonomy" id="37923"/>
    <lineage>
        <taxon>Bacteria</taxon>
        <taxon>Bacillati</taxon>
        <taxon>Actinomycetota</taxon>
        <taxon>Actinomycetes</taxon>
        <taxon>Micrococcales</taxon>
        <taxon>Micrococcaceae</taxon>
        <taxon>Rothia</taxon>
    </lineage>
</organism>
<keyword evidence="2" id="KW-0812">Transmembrane</keyword>
<dbReference type="Pfam" id="PF00892">
    <property type="entry name" value="EamA"/>
    <property type="match status" value="1"/>
</dbReference>
<protein>
    <recommendedName>
        <fullName evidence="3">EamA domain-containing protein</fullName>
    </recommendedName>
</protein>
<evidence type="ECO:0000256" key="1">
    <source>
        <dbReference type="ARBA" id="ARBA00007362"/>
    </source>
</evidence>
<dbReference type="InterPro" id="IPR000620">
    <property type="entry name" value="EamA_dom"/>
</dbReference>
<name>A0A657IV73_9MICC</name>
<evidence type="ECO:0000313" key="4">
    <source>
        <dbReference type="EMBL" id="OAX62707.1"/>
    </source>
</evidence>
<sequence>MLIGSTGIQVTTAVATGLFERFSPPTVSGLRLLTAAVILLAVARPRFWRFTRRDWTAVLSYGVVASLMNVFFYLAVQRIPWAWP</sequence>
<feature type="transmembrane region" description="Helical" evidence="2">
    <location>
        <begin position="26"/>
        <end position="43"/>
    </location>
</feature>
<keyword evidence="2" id="KW-1133">Transmembrane helix</keyword>
<feature type="transmembrane region" description="Helical" evidence="2">
    <location>
        <begin position="55"/>
        <end position="76"/>
    </location>
</feature>
<comment type="caution">
    <text evidence="4">The sequence shown here is derived from an EMBL/GenBank/DDBJ whole genome shotgun (WGS) entry which is preliminary data.</text>
</comment>
<comment type="similarity">
    <text evidence="1">Belongs to the EamA transporter family.</text>
</comment>
<evidence type="ECO:0000313" key="5">
    <source>
        <dbReference type="Proteomes" id="UP000092021"/>
    </source>
</evidence>